<dbReference type="Proteomes" id="UP000006167">
    <property type="component" value="Chromosome"/>
</dbReference>
<name>A0A0E0Y4V1_ECO1C</name>
<dbReference type="HOGENOM" id="CLU_2824233_0_0_6"/>
<dbReference type="EMBL" id="CP003289">
    <property type="protein sequence ID" value="AFS75887.1"/>
    <property type="molecule type" value="Genomic_DNA"/>
</dbReference>
<sequence length="66" mass="7182">MTIIAIIAQIEMIPETIATNETKSINKPTFGTECSDFSAKVWQMLVHANIKAIAEEAAGSEKGKFL</sequence>
<protein>
    <submittedName>
        <fullName evidence="1">Uncharacterized protein</fullName>
    </submittedName>
</protein>
<reference evidence="1 2" key="1">
    <citation type="journal article" date="2012" name="PLoS ONE">
        <title>Genomic comparison of Escherichia coli O104:H4 isolates from 2009 and 2011 reveals plasmid, and prophage heterogeneity, including Shiga toxin encoding phage stx2.</title>
        <authorList>
            <consortium name="Threat Characterization Consortium"/>
            <person name="Ahmed S.A."/>
            <person name="Awosika J."/>
            <person name="Baldwin C."/>
            <person name="Bishop-Lilly K.A."/>
            <person name="Biswas B."/>
            <person name="Broomall S."/>
            <person name="Chain P.S."/>
            <person name="Chertkov O."/>
            <person name="Chokoshvili O."/>
            <person name="Coyne S."/>
            <person name="Davenport K."/>
            <person name="Detter J.C."/>
            <person name="Dorman W."/>
            <person name="Erkkila T.H."/>
            <person name="Folster J.P."/>
            <person name="Frey K.G."/>
            <person name="George M."/>
            <person name="Gleasner C."/>
            <person name="Henry M."/>
            <person name="Hill K.K."/>
            <person name="Hubbard K."/>
            <person name="Insalaco J."/>
            <person name="Johnson S."/>
            <person name="Kitzmiller A."/>
            <person name="Krepps M."/>
            <person name="Lo C.C."/>
            <person name="Luu T."/>
            <person name="McNew L.A."/>
            <person name="Minogue T."/>
            <person name="Munk C.A."/>
            <person name="Osborne B."/>
            <person name="Patel M."/>
            <person name="Reitenga K.G."/>
            <person name="Rosenzweig C.N."/>
            <person name="Shea A."/>
            <person name="Shen X."/>
            <person name="Strockbine N."/>
            <person name="Tarr C."/>
            <person name="Teshima H."/>
            <person name="van Gieson E."/>
            <person name="Verratti K."/>
            <person name="Wolcott M."/>
            <person name="Xie G."/>
            <person name="Sozhamannan S."/>
            <person name="Gibbons H.S."/>
        </authorList>
    </citation>
    <scope>NUCLEOTIDE SEQUENCE [LARGE SCALE GENOMIC DNA]</scope>
    <source>
        <strain evidence="1 2">2011C-3493</strain>
    </source>
</reference>
<dbReference type="PATRIC" id="fig|1133852.3.peg.4190"/>
<evidence type="ECO:0000313" key="2">
    <source>
        <dbReference type="Proteomes" id="UP000006167"/>
    </source>
</evidence>
<proteinExistence type="predicted"/>
<dbReference type="RefSeq" id="WP_000152392.1">
    <property type="nucleotide sequence ID" value="NC_018658.1"/>
</dbReference>
<evidence type="ECO:0000313" key="1">
    <source>
        <dbReference type="EMBL" id="AFS75887.1"/>
    </source>
</evidence>
<dbReference type="KEGG" id="esl:O3K_20110"/>
<organism evidence="1 2">
    <name type="scientific">Escherichia coli O104:H4 (strain 2011C-3493)</name>
    <dbReference type="NCBI Taxonomy" id="1133852"/>
    <lineage>
        <taxon>Bacteria</taxon>
        <taxon>Pseudomonadati</taxon>
        <taxon>Pseudomonadota</taxon>
        <taxon>Gammaproteobacteria</taxon>
        <taxon>Enterobacterales</taxon>
        <taxon>Enterobacteriaceae</taxon>
        <taxon>Escherichia</taxon>
    </lineage>
</organism>
<gene>
    <name evidence="1" type="ordered locus">O3K_20110</name>
</gene>
<dbReference type="AlphaFoldDB" id="A0A0E0Y4V1"/>
<accession>A0A0E0Y4V1</accession>